<evidence type="ECO:0000313" key="1">
    <source>
        <dbReference type="EMBL" id="SDB55609.1"/>
    </source>
</evidence>
<organism evidence="1 2">
    <name type="scientific">Desulfonatronum thiosulfatophilum</name>
    <dbReference type="NCBI Taxonomy" id="617002"/>
    <lineage>
        <taxon>Bacteria</taxon>
        <taxon>Pseudomonadati</taxon>
        <taxon>Thermodesulfobacteriota</taxon>
        <taxon>Desulfovibrionia</taxon>
        <taxon>Desulfovibrionales</taxon>
        <taxon>Desulfonatronaceae</taxon>
        <taxon>Desulfonatronum</taxon>
    </lineage>
</organism>
<keyword evidence="2" id="KW-1185">Reference proteome</keyword>
<evidence type="ECO:0000313" key="2">
    <source>
        <dbReference type="Proteomes" id="UP000198771"/>
    </source>
</evidence>
<gene>
    <name evidence="1" type="ORF">SAMN05660653_02788</name>
</gene>
<accession>A0A1G6EDR0</accession>
<dbReference type="AlphaFoldDB" id="A0A1G6EDR0"/>
<sequence length="340" mass="37123">MPVLVLLPERFFFFFQPDIANHVGSHRQLAAAAKLQIEQMFPAAPFSGNGSGIVSDAGRNHFLGYFHHPALAAFSRRHHDTLRRANAVTTPLFLAWNAGFLNGGRDWAWEEPEEGTFAFLSGNVLNCFHGDEAELRKRLAVQPMDGENASAVTSAPRRWQLNDLLQVAPVVGWSALRLPLPAENGNRADLRKLAALCVAAALLGGLFSLGQALRLSTQMTQLSHLEQATNTLYSEALSLPLGDDPFGRLLFRLSQLQGRDQTGPDPLSMLGVLSSSAPPGFHVESFSMGPNTGTIRARLADYEQLESLLRALEGHGNLRFDLDQASSSEADILVTLRVSY</sequence>
<name>A0A1G6EDR0_9BACT</name>
<dbReference type="Proteomes" id="UP000198771">
    <property type="component" value="Unassembled WGS sequence"/>
</dbReference>
<proteinExistence type="predicted"/>
<dbReference type="EMBL" id="FMXO01000017">
    <property type="protein sequence ID" value="SDB55609.1"/>
    <property type="molecule type" value="Genomic_DNA"/>
</dbReference>
<evidence type="ECO:0008006" key="3">
    <source>
        <dbReference type="Google" id="ProtNLM"/>
    </source>
</evidence>
<dbReference type="STRING" id="617002.SAMN05660653_02788"/>
<protein>
    <recommendedName>
        <fullName evidence="3">GspL periplasmic domain-containing protein</fullName>
    </recommendedName>
</protein>
<reference evidence="1 2" key="1">
    <citation type="submission" date="2016-10" db="EMBL/GenBank/DDBJ databases">
        <authorList>
            <person name="de Groot N.N."/>
        </authorList>
    </citation>
    <scope>NUCLEOTIDE SEQUENCE [LARGE SCALE GENOMIC DNA]</scope>
    <source>
        <strain evidence="1 2">ASO4-2</strain>
    </source>
</reference>